<name>A0ACC1YC81_MELAZ</name>
<gene>
    <name evidence="1" type="ORF">OWV82_009063</name>
</gene>
<sequence>MGSGLEDRLLELEEHEGGNLRRKIWDETKITWRIAFPSIISRVTSFGIIIVTQSFLGHVSELDLAAFALVQSIFLRFVNGILLGMSSATETLCGQAFGAGHYHMMGIYLQRSWIVDVATAAVMLPVFIFAKPILNLLGQEKDIAEVGGKICLWFIPFVYHLLFSFTIQMYLQAQLKNMIVGWLSTVSFVLHVLLSWIFVTKLGLGIAGAMGALNLSGWLMIVGLFVYIFGGWCPDTWKGFTKAAFVDIFPVIKLSISSGVMLCLELWYNSILVLLAGYMKNATTAIAAFSICLNVSTFELMLFLGFLAAACVRVSNELGKGNAKAARFSVKVILATSTCIGVIFWIICLIFGRQISYLFTNSEEVAEEVSSLSVLLSFSLLLNSVQPVLNGVAVGAGMQGTAAYVNLGSYYVIGVPTGVLLGYVANLGIKGLWIGLLCGVLVQTIILSYIVWRTDWDELVNKASQRLNKWLLKPSEESNGSPPHA</sequence>
<protein>
    <submittedName>
        <fullName evidence="1">Protein DETOXIFICATION</fullName>
    </submittedName>
</protein>
<comment type="caution">
    <text evidence="1">The sequence shown here is derived from an EMBL/GenBank/DDBJ whole genome shotgun (WGS) entry which is preliminary data.</text>
</comment>
<evidence type="ECO:0000313" key="1">
    <source>
        <dbReference type="EMBL" id="KAJ4721372.1"/>
    </source>
</evidence>
<evidence type="ECO:0000313" key="2">
    <source>
        <dbReference type="Proteomes" id="UP001164539"/>
    </source>
</evidence>
<keyword evidence="2" id="KW-1185">Reference proteome</keyword>
<dbReference type="Proteomes" id="UP001164539">
    <property type="component" value="Chromosome 4"/>
</dbReference>
<proteinExistence type="predicted"/>
<accession>A0ACC1YC81</accession>
<reference evidence="1 2" key="1">
    <citation type="journal article" date="2023" name="Science">
        <title>Complex scaffold remodeling in plant triterpene biosynthesis.</title>
        <authorList>
            <person name="De La Pena R."/>
            <person name="Hodgson H."/>
            <person name="Liu J.C."/>
            <person name="Stephenson M.J."/>
            <person name="Martin A.C."/>
            <person name="Owen C."/>
            <person name="Harkess A."/>
            <person name="Leebens-Mack J."/>
            <person name="Jimenez L.E."/>
            <person name="Osbourn A."/>
            <person name="Sattely E.S."/>
        </authorList>
    </citation>
    <scope>NUCLEOTIDE SEQUENCE [LARGE SCALE GENOMIC DNA]</scope>
    <source>
        <strain evidence="2">cv. JPN11</strain>
        <tissue evidence="1">Leaf</tissue>
    </source>
</reference>
<dbReference type="EMBL" id="CM051397">
    <property type="protein sequence ID" value="KAJ4721372.1"/>
    <property type="molecule type" value="Genomic_DNA"/>
</dbReference>
<organism evidence="1 2">
    <name type="scientific">Melia azedarach</name>
    <name type="common">Chinaberry tree</name>
    <dbReference type="NCBI Taxonomy" id="155640"/>
    <lineage>
        <taxon>Eukaryota</taxon>
        <taxon>Viridiplantae</taxon>
        <taxon>Streptophyta</taxon>
        <taxon>Embryophyta</taxon>
        <taxon>Tracheophyta</taxon>
        <taxon>Spermatophyta</taxon>
        <taxon>Magnoliopsida</taxon>
        <taxon>eudicotyledons</taxon>
        <taxon>Gunneridae</taxon>
        <taxon>Pentapetalae</taxon>
        <taxon>rosids</taxon>
        <taxon>malvids</taxon>
        <taxon>Sapindales</taxon>
        <taxon>Meliaceae</taxon>
        <taxon>Melia</taxon>
    </lineage>
</organism>